<sequence length="117" mass="13580">MISLARAAMVKTRSMSRNLASTSFTKDFEIQDNPSESVLTMQINGDYAKVDYSRQGNLYDLIHSAVPDKFQGRGYGQLLAEKTFDYIVSNDFRMKLTCEFLTSFYEKNRDKYKRYVV</sequence>
<evidence type="ECO:0000256" key="3">
    <source>
        <dbReference type="ARBA" id="ARBA00031876"/>
    </source>
</evidence>
<evidence type="ECO:0000256" key="1">
    <source>
        <dbReference type="ARBA" id="ARBA00006233"/>
    </source>
</evidence>
<reference evidence="5" key="1">
    <citation type="submission" date="2019-08" db="EMBL/GenBank/DDBJ databases">
        <title>The genome of the North American firefly Photinus pyralis.</title>
        <authorList>
            <consortium name="Photinus pyralis genome working group"/>
            <person name="Fallon T.R."/>
            <person name="Sander Lower S.E."/>
            <person name="Weng J.-K."/>
        </authorList>
    </citation>
    <scope>NUCLEOTIDE SEQUENCE</scope>
    <source>
        <strain evidence="5">TRF0915ILg1</strain>
        <tissue evidence="5">Whole body</tissue>
    </source>
</reference>
<dbReference type="PANTHER" id="PTHR31435:SF9">
    <property type="entry name" value="PROTEIN NATD1"/>
    <property type="match status" value="1"/>
</dbReference>
<evidence type="ECO:0000259" key="4">
    <source>
        <dbReference type="PROSITE" id="PS51729"/>
    </source>
</evidence>
<dbReference type="PROSITE" id="PS51729">
    <property type="entry name" value="GNAT_YJDJ"/>
    <property type="match status" value="1"/>
</dbReference>
<dbReference type="Pfam" id="PF14542">
    <property type="entry name" value="Acetyltransf_CG"/>
    <property type="match status" value="1"/>
</dbReference>
<feature type="domain" description="N-acetyltransferase" evidence="4">
    <location>
        <begin position="31"/>
        <end position="117"/>
    </location>
</feature>
<accession>A0A8K0CPP7</accession>
<protein>
    <recommendedName>
        <fullName evidence="2">Protein NATD1</fullName>
    </recommendedName>
    <alternativeName>
        <fullName evidence="3">N-acetyltransferase domain-containing protein 1</fullName>
    </alternativeName>
</protein>
<proteinExistence type="inferred from homology"/>
<gene>
    <name evidence="5" type="ORF">ILUMI_18152</name>
</gene>
<dbReference type="SUPFAM" id="SSF55729">
    <property type="entry name" value="Acyl-CoA N-acyltransferases (Nat)"/>
    <property type="match status" value="1"/>
</dbReference>
<keyword evidence="6" id="KW-1185">Reference proteome</keyword>
<name>A0A8K0CPP7_IGNLU</name>
<dbReference type="AlphaFoldDB" id="A0A8K0CPP7"/>
<dbReference type="EMBL" id="VTPC01080473">
    <property type="protein sequence ID" value="KAF2888022.1"/>
    <property type="molecule type" value="Genomic_DNA"/>
</dbReference>
<evidence type="ECO:0000256" key="2">
    <source>
        <dbReference type="ARBA" id="ARBA00020243"/>
    </source>
</evidence>
<dbReference type="InterPro" id="IPR045057">
    <property type="entry name" value="Gcn5-rel_NAT"/>
</dbReference>
<dbReference type="Gene3D" id="3.40.630.30">
    <property type="match status" value="1"/>
</dbReference>
<organism evidence="5 6">
    <name type="scientific">Ignelater luminosus</name>
    <name type="common">Cucubano</name>
    <name type="synonym">Pyrophorus luminosus</name>
    <dbReference type="NCBI Taxonomy" id="2038154"/>
    <lineage>
        <taxon>Eukaryota</taxon>
        <taxon>Metazoa</taxon>
        <taxon>Ecdysozoa</taxon>
        <taxon>Arthropoda</taxon>
        <taxon>Hexapoda</taxon>
        <taxon>Insecta</taxon>
        <taxon>Pterygota</taxon>
        <taxon>Neoptera</taxon>
        <taxon>Endopterygota</taxon>
        <taxon>Coleoptera</taxon>
        <taxon>Polyphaga</taxon>
        <taxon>Elateriformia</taxon>
        <taxon>Elateroidea</taxon>
        <taxon>Elateridae</taxon>
        <taxon>Agrypninae</taxon>
        <taxon>Pyrophorini</taxon>
        <taxon>Ignelater</taxon>
    </lineage>
</organism>
<evidence type="ECO:0000313" key="6">
    <source>
        <dbReference type="Proteomes" id="UP000801492"/>
    </source>
</evidence>
<dbReference type="OrthoDB" id="74247at2759"/>
<comment type="similarity">
    <text evidence="1">Belongs to the NATD1 family.</text>
</comment>
<dbReference type="Proteomes" id="UP000801492">
    <property type="component" value="Unassembled WGS sequence"/>
</dbReference>
<dbReference type="InterPro" id="IPR016181">
    <property type="entry name" value="Acyl_CoA_acyltransferase"/>
</dbReference>
<evidence type="ECO:0000313" key="5">
    <source>
        <dbReference type="EMBL" id="KAF2888022.1"/>
    </source>
</evidence>
<comment type="caution">
    <text evidence="5">The sequence shown here is derived from an EMBL/GenBank/DDBJ whole genome shotgun (WGS) entry which is preliminary data.</text>
</comment>
<dbReference type="PANTHER" id="PTHR31435">
    <property type="entry name" value="PROTEIN NATD1"/>
    <property type="match status" value="1"/>
</dbReference>
<dbReference type="InterPro" id="IPR031165">
    <property type="entry name" value="GNAT_YJDJ"/>
</dbReference>